<comment type="catalytic activity">
    <reaction evidence="11">
        <text>(S)-dihydroorotate + NAD(+) = orotate + NADH + H(+)</text>
        <dbReference type="Rhea" id="RHEA:13513"/>
        <dbReference type="ChEBI" id="CHEBI:15378"/>
        <dbReference type="ChEBI" id="CHEBI:30839"/>
        <dbReference type="ChEBI" id="CHEBI:30864"/>
        <dbReference type="ChEBI" id="CHEBI:57540"/>
        <dbReference type="ChEBI" id="CHEBI:57945"/>
        <dbReference type="EC" id="1.3.1.14"/>
    </reaction>
</comment>
<dbReference type="EC" id="1.3.-.-" evidence="12"/>
<dbReference type="GO" id="GO:0005737">
    <property type="term" value="C:cytoplasm"/>
    <property type="evidence" value="ECO:0007669"/>
    <property type="project" value="UniProtKB-SubCell"/>
</dbReference>
<dbReference type="Pfam" id="PF01180">
    <property type="entry name" value="DHO_dh"/>
    <property type="match status" value="1"/>
</dbReference>
<dbReference type="GO" id="GO:0044205">
    <property type="term" value="P:'de novo' UMP biosynthetic process"/>
    <property type="evidence" value="ECO:0007669"/>
    <property type="project" value="UniProtKB-UniRule"/>
</dbReference>
<dbReference type="CDD" id="cd04740">
    <property type="entry name" value="DHOD_1B_like"/>
    <property type="match status" value="1"/>
</dbReference>
<evidence type="ECO:0000256" key="1">
    <source>
        <dbReference type="ARBA" id="ARBA00003616"/>
    </source>
</evidence>
<proteinExistence type="inferred from homology"/>
<comment type="pathway">
    <text evidence="3">Pyrimidine metabolism; UMP biosynthesis via de novo pathway; orotate from (S)-dihydroorotate (NAD(+) route): step 1/1.</text>
</comment>
<evidence type="ECO:0000256" key="6">
    <source>
        <dbReference type="ARBA" id="ARBA00022630"/>
    </source>
</evidence>
<feature type="binding site" evidence="12">
    <location>
        <position position="21"/>
    </location>
    <ligand>
        <name>FMN</name>
        <dbReference type="ChEBI" id="CHEBI:58210"/>
    </ligand>
</feature>
<feature type="binding site" evidence="12">
    <location>
        <position position="126"/>
    </location>
    <ligand>
        <name>substrate</name>
    </ligand>
</feature>
<dbReference type="PANTHER" id="PTHR48109">
    <property type="entry name" value="DIHYDROOROTATE DEHYDROGENASE (QUINONE), MITOCHONDRIAL-RELATED"/>
    <property type="match status" value="1"/>
</dbReference>
<dbReference type="InterPro" id="IPR050074">
    <property type="entry name" value="DHO_dehydrogenase"/>
</dbReference>
<keyword evidence="5 12" id="KW-0963">Cytoplasm</keyword>
<evidence type="ECO:0000256" key="9">
    <source>
        <dbReference type="ARBA" id="ARBA00023002"/>
    </source>
</evidence>
<comment type="function">
    <text evidence="1">Catalyzes the conversion of dihydroorotate to orotate with NAD(+) as electron acceptor.</text>
</comment>
<feature type="binding site" evidence="12">
    <location>
        <position position="190"/>
    </location>
    <ligand>
        <name>FMN</name>
        <dbReference type="ChEBI" id="CHEBI:58210"/>
    </ligand>
</feature>
<evidence type="ECO:0000256" key="7">
    <source>
        <dbReference type="ARBA" id="ARBA00022643"/>
    </source>
</evidence>
<sequence length="302" mass="32178">MTNLATNFAGLKLKNPVTVGSGTYGFGSEYKRFYNPNILGAITSKGMTLNEKEGNPPGRSIETPSGMLNCVGLQNPGVEFFAKEHLPKLKEDGCTVFANVAGKDVDEYVEIVRFLDSTEVDAIEVNLSCPNVAEGGIAFGTDPKVVEEVTRKTVAVTSKPIIIKLTPNVADIVSIAQAAQNGGAHGISLINTLLGMSIDTKKRRPVLSNTFGGLSGPAIKPVALRMVYQVYPHIDIPIIGMGGIVNSQDALEFIMAGAQMVAVGTGNFVNPLACQEIIEGLEMYLEENDIEDINQLVGIAHK</sequence>
<dbReference type="FunFam" id="3.20.20.70:FF:000027">
    <property type="entry name" value="Dihydropyrimidine dehydrogenase [NADP(+)]"/>
    <property type="match status" value="1"/>
</dbReference>
<keyword evidence="6 12" id="KW-0285">Flavoprotein</keyword>
<dbReference type="NCBIfam" id="TIGR01037">
    <property type="entry name" value="pyrD_sub1_fam"/>
    <property type="match status" value="1"/>
</dbReference>
<dbReference type="RefSeq" id="WP_353892238.1">
    <property type="nucleotide sequence ID" value="NZ_CP159485.1"/>
</dbReference>
<feature type="binding site" evidence="12">
    <location>
        <position position="45"/>
    </location>
    <ligand>
        <name>substrate</name>
    </ligand>
</feature>
<feature type="binding site" evidence="12">
    <location>
        <begin position="191"/>
        <end position="192"/>
    </location>
    <ligand>
        <name>substrate</name>
    </ligand>
</feature>
<feature type="binding site" evidence="12">
    <location>
        <begin position="242"/>
        <end position="243"/>
    </location>
    <ligand>
        <name>FMN</name>
        <dbReference type="ChEBI" id="CHEBI:58210"/>
    </ligand>
</feature>
<dbReference type="InterPro" id="IPR013785">
    <property type="entry name" value="Aldolase_TIM"/>
</dbReference>
<evidence type="ECO:0000259" key="13">
    <source>
        <dbReference type="Pfam" id="PF01180"/>
    </source>
</evidence>
<organism evidence="14">
    <name type="scientific">Proteinivorax hydrogeniformans</name>
    <dbReference type="NCBI Taxonomy" id="1826727"/>
    <lineage>
        <taxon>Bacteria</taxon>
        <taxon>Bacillati</taxon>
        <taxon>Bacillota</taxon>
        <taxon>Clostridia</taxon>
        <taxon>Eubacteriales</taxon>
        <taxon>Proteinivoracaceae</taxon>
        <taxon>Proteinivorax</taxon>
    </lineage>
</organism>
<feature type="binding site" evidence="12">
    <location>
        <position position="164"/>
    </location>
    <ligand>
        <name>FMN</name>
        <dbReference type="ChEBI" id="CHEBI:58210"/>
    </ligand>
</feature>
<dbReference type="InterPro" id="IPR001295">
    <property type="entry name" value="Dihydroorotate_DH_CS"/>
</dbReference>
<evidence type="ECO:0000256" key="11">
    <source>
        <dbReference type="ARBA" id="ARBA00048996"/>
    </source>
</evidence>
<keyword evidence="9 12" id="KW-0560">Oxidoreductase</keyword>
<feature type="binding site" evidence="12">
    <location>
        <begin position="45"/>
        <end position="46"/>
    </location>
    <ligand>
        <name>FMN</name>
        <dbReference type="ChEBI" id="CHEBI:58210"/>
    </ligand>
</feature>
<feature type="binding site" evidence="12">
    <location>
        <position position="126"/>
    </location>
    <ligand>
        <name>FMN</name>
        <dbReference type="ChEBI" id="CHEBI:58210"/>
    </ligand>
</feature>
<dbReference type="GO" id="GO:0004589">
    <property type="term" value="F:dihydroorotate dehydrogenase (NAD+) activity"/>
    <property type="evidence" value="ECO:0007669"/>
    <property type="project" value="UniProtKB-EC"/>
</dbReference>
<dbReference type="Gene3D" id="3.20.20.70">
    <property type="entry name" value="Aldolase class I"/>
    <property type="match status" value="1"/>
</dbReference>
<feature type="domain" description="Dihydroorotate dehydrogenase catalytic" evidence="13">
    <location>
        <begin position="4"/>
        <end position="284"/>
    </location>
</feature>
<dbReference type="GO" id="GO:0006207">
    <property type="term" value="P:'de novo' pyrimidine nucleobase biosynthetic process"/>
    <property type="evidence" value="ECO:0007669"/>
    <property type="project" value="InterPro"/>
</dbReference>
<reference evidence="14" key="1">
    <citation type="journal article" date="2018" name="Antonie Van Leeuwenhoek">
        <title>Proteinivorax hydrogeniformans sp. nov., an anaerobic, haloalkaliphilic bacterium fermenting proteinaceous compounds with high hydrogen production.</title>
        <authorList>
            <person name="Boltyanskaya Y."/>
            <person name="Detkova E."/>
            <person name="Pimenov N."/>
            <person name="Kevbrin V."/>
        </authorList>
    </citation>
    <scope>NUCLEOTIDE SEQUENCE</scope>
    <source>
        <strain evidence="14">Z-710</strain>
    </source>
</reference>
<dbReference type="AlphaFoldDB" id="A0AAU8HQB5"/>
<protein>
    <recommendedName>
        <fullName evidence="12">Dihydroorotate dehydrogenase</fullName>
        <shortName evidence="12">DHOD</shortName>
        <shortName evidence="12">DHODase</shortName>
        <shortName evidence="12">DHOdehase</shortName>
        <ecNumber evidence="12">1.3.-.-</ecNumber>
    </recommendedName>
</protein>
<feature type="binding site" evidence="12">
    <location>
        <begin position="264"/>
        <end position="265"/>
    </location>
    <ligand>
        <name>FMN</name>
        <dbReference type="ChEBI" id="CHEBI:58210"/>
    </ligand>
</feature>
<gene>
    <name evidence="12" type="primary">pyrD</name>
    <name evidence="14" type="ORF">PRVXH_001568</name>
</gene>
<keyword evidence="7 12" id="KW-0288">FMN</keyword>
<comment type="similarity">
    <text evidence="4 12">Belongs to the dihydroorotate dehydrogenase family. Type 1 subfamily.</text>
</comment>
<feature type="binding site" evidence="12">
    <location>
        <begin position="69"/>
        <end position="73"/>
    </location>
    <ligand>
        <name>substrate</name>
    </ligand>
</feature>
<evidence type="ECO:0000256" key="2">
    <source>
        <dbReference type="ARBA" id="ARBA00004496"/>
    </source>
</evidence>
<evidence type="ECO:0000256" key="10">
    <source>
        <dbReference type="ARBA" id="ARBA00023027"/>
    </source>
</evidence>
<evidence type="ECO:0000256" key="4">
    <source>
        <dbReference type="ARBA" id="ARBA00008008"/>
    </source>
</evidence>
<evidence type="ECO:0000256" key="12">
    <source>
        <dbReference type="HAMAP-Rule" id="MF_00224"/>
    </source>
</evidence>
<keyword evidence="10" id="KW-0520">NAD</keyword>
<dbReference type="EMBL" id="CP159485">
    <property type="protein sequence ID" value="XCI27660.1"/>
    <property type="molecule type" value="Genomic_DNA"/>
</dbReference>
<feature type="binding site" evidence="12">
    <location>
        <position position="99"/>
    </location>
    <ligand>
        <name>FMN</name>
        <dbReference type="ChEBI" id="CHEBI:58210"/>
    </ligand>
</feature>
<accession>A0AAU8HQB5</accession>
<name>A0AAU8HQB5_9FIRM</name>
<dbReference type="PIRSF" id="PIRSF000164">
    <property type="entry name" value="DHO_oxidase"/>
    <property type="match status" value="1"/>
</dbReference>
<evidence type="ECO:0000313" key="14">
    <source>
        <dbReference type="EMBL" id="XCI27660.1"/>
    </source>
</evidence>
<dbReference type="HAMAP" id="MF_00224">
    <property type="entry name" value="DHO_dh_type1"/>
    <property type="match status" value="1"/>
</dbReference>
<dbReference type="InterPro" id="IPR049622">
    <property type="entry name" value="Dihydroorotate_DH_I"/>
</dbReference>
<dbReference type="NCBIfam" id="NF005574">
    <property type="entry name" value="PRK07259.1"/>
    <property type="match status" value="1"/>
</dbReference>
<evidence type="ECO:0000256" key="8">
    <source>
        <dbReference type="ARBA" id="ARBA00022975"/>
    </source>
</evidence>
<comment type="cofactor">
    <cofactor evidence="12">
        <name>FMN</name>
        <dbReference type="ChEBI" id="CHEBI:58210"/>
    </cofactor>
    <text evidence="12">Binds 1 FMN per subunit.</text>
</comment>
<feature type="active site" description="Nucleophile" evidence="12">
    <location>
        <position position="129"/>
    </location>
</feature>
<comment type="catalytic activity">
    <reaction evidence="12">
        <text>(S)-dihydroorotate + A = orotate + AH2</text>
        <dbReference type="Rhea" id="RHEA:18073"/>
        <dbReference type="ChEBI" id="CHEBI:13193"/>
        <dbReference type="ChEBI" id="CHEBI:17499"/>
        <dbReference type="ChEBI" id="CHEBI:30839"/>
        <dbReference type="ChEBI" id="CHEBI:30864"/>
    </reaction>
</comment>
<evidence type="ECO:0000256" key="3">
    <source>
        <dbReference type="ARBA" id="ARBA00004715"/>
    </source>
</evidence>
<dbReference type="InterPro" id="IPR005720">
    <property type="entry name" value="Dihydroorotate_DH_cat"/>
</dbReference>
<dbReference type="PANTHER" id="PTHR48109:SF1">
    <property type="entry name" value="DIHYDROOROTATE DEHYDROGENASE (FUMARATE)"/>
    <property type="match status" value="1"/>
</dbReference>
<reference evidence="14" key="2">
    <citation type="submission" date="2024-06" db="EMBL/GenBank/DDBJ databases">
        <authorList>
            <person name="Petrova K.O."/>
            <person name="Toshchakov S.V."/>
            <person name="Boltjanskaja Y.V."/>
            <person name="Kevbrin V.V."/>
        </authorList>
    </citation>
    <scope>NUCLEOTIDE SEQUENCE</scope>
    <source>
        <strain evidence="14">Z-710</strain>
    </source>
</reference>
<keyword evidence="8 12" id="KW-0665">Pyrimidine biosynthesis</keyword>
<evidence type="ECO:0000256" key="5">
    <source>
        <dbReference type="ARBA" id="ARBA00022490"/>
    </source>
</evidence>
<dbReference type="InterPro" id="IPR012135">
    <property type="entry name" value="Dihydroorotate_DH_1_2"/>
</dbReference>
<dbReference type="InterPro" id="IPR033888">
    <property type="entry name" value="DHOD_1B"/>
</dbReference>
<feature type="binding site" evidence="12">
    <location>
        <position position="216"/>
    </location>
    <ligand>
        <name>FMN</name>
        <dbReference type="ChEBI" id="CHEBI:58210"/>
    </ligand>
</feature>
<dbReference type="PROSITE" id="PS00912">
    <property type="entry name" value="DHODEHASE_2"/>
    <property type="match status" value="1"/>
</dbReference>
<dbReference type="InterPro" id="IPR024920">
    <property type="entry name" value="Dihydroorotate_DH_1"/>
</dbReference>
<dbReference type="SUPFAM" id="SSF51395">
    <property type="entry name" value="FMN-linked oxidoreductases"/>
    <property type="match status" value="1"/>
</dbReference>
<comment type="subcellular location">
    <subcellularLocation>
        <location evidence="2 12">Cytoplasm</location>
    </subcellularLocation>
</comment>